<dbReference type="PROSITE" id="PS51257">
    <property type="entry name" value="PROKAR_LIPOPROTEIN"/>
    <property type="match status" value="1"/>
</dbReference>
<dbReference type="InterPro" id="IPR050490">
    <property type="entry name" value="Bact_solute-bd_prot1"/>
</dbReference>
<gene>
    <name evidence="3" type="ORF">B5M42_22215</name>
</gene>
<protein>
    <recommendedName>
        <fullName evidence="5">Aldouronate transport system substrate-binding protein</fullName>
    </recommendedName>
</protein>
<evidence type="ECO:0000313" key="3">
    <source>
        <dbReference type="EMBL" id="TFE83693.1"/>
    </source>
</evidence>
<dbReference type="SUPFAM" id="SSF53850">
    <property type="entry name" value="Periplasmic binding protein-like II"/>
    <property type="match status" value="1"/>
</dbReference>
<dbReference type="AlphaFoldDB" id="A0A4Y8PUL0"/>
<feature type="signal peptide" evidence="2">
    <location>
        <begin position="1"/>
        <end position="29"/>
    </location>
</feature>
<feature type="chain" id="PRO_5021221047" description="Aldouronate transport system substrate-binding protein" evidence="2">
    <location>
        <begin position="30"/>
        <end position="557"/>
    </location>
</feature>
<keyword evidence="4" id="KW-1185">Reference proteome</keyword>
<evidence type="ECO:0000256" key="1">
    <source>
        <dbReference type="ARBA" id="ARBA00022729"/>
    </source>
</evidence>
<proteinExistence type="predicted"/>
<reference evidence="3 4" key="1">
    <citation type="submission" date="2017-03" db="EMBL/GenBank/DDBJ databases">
        <title>Isolation of Levoglucosan Utilizing Bacteria.</title>
        <authorList>
            <person name="Arya A.S."/>
        </authorList>
    </citation>
    <scope>NUCLEOTIDE SEQUENCE [LARGE SCALE GENOMIC DNA]</scope>
    <source>
        <strain evidence="3 4">MEC069</strain>
    </source>
</reference>
<evidence type="ECO:0008006" key="5">
    <source>
        <dbReference type="Google" id="ProtNLM"/>
    </source>
</evidence>
<dbReference type="PANTHER" id="PTHR43649">
    <property type="entry name" value="ARABINOSE-BINDING PROTEIN-RELATED"/>
    <property type="match status" value="1"/>
</dbReference>
<dbReference type="OrthoDB" id="9787283at2"/>
<dbReference type="PANTHER" id="PTHR43649:SF33">
    <property type="entry name" value="POLYGALACTURONAN_RHAMNOGALACTURONAN-BINDING PROTEIN YTCQ"/>
    <property type="match status" value="1"/>
</dbReference>
<organism evidence="3 4">
    <name type="scientific">Paenibacillus athensensis</name>
    <dbReference type="NCBI Taxonomy" id="1967502"/>
    <lineage>
        <taxon>Bacteria</taxon>
        <taxon>Bacillati</taxon>
        <taxon>Bacillota</taxon>
        <taxon>Bacilli</taxon>
        <taxon>Bacillales</taxon>
        <taxon>Paenibacillaceae</taxon>
        <taxon>Paenibacillus</taxon>
    </lineage>
</organism>
<evidence type="ECO:0000256" key="2">
    <source>
        <dbReference type="SAM" id="SignalP"/>
    </source>
</evidence>
<comment type="caution">
    <text evidence="3">The sequence shown here is derived from an EMBL/GenBank/DDBJ whole genome shotgun (WGS) entry which is preliminary data.</text>
</comment>
<dbReference type="EMBL" id="MYFO01000044">
    <property type="protein sequence ID" value="TFE83693.1"/>
    <property type="molecule type" value="Genomic_DNA"/>
</dbReference>
<dbReference type="Gene3D" id="3.40.190.10">
    <property type="entry name" value="Periplasmic binding protein-like II"/>
    <property type="match status" value="2"/>
</dbReference>
<dbReference type="Proteomes" id="UP000298246">
    <property type="component" value="Unassembled WGS sequence"/>
</dbReference>
<accession>A0A4Y8PUL0</accession>
<keyword evidence="1 2" id="KW-0732">Signal</keyword>
<name>A0A4Y8PUL0_9BACL</name>
<evidence type="ECO:0000313" key="4">
    <source>
        <dbReference type="Proteomes" id="UP000298246"/>
    </source>
</evidence>
<sequence length="557" mass="63055">MVMSRKKRMWGAAAGALLLTVTVSGCKPAAGDTVAHRPPEAAGGIPYDPPITVTRVVNNTQERFAPGEDWDDNVFNRWSKATLGIQLKTLWVVDNTNDNYKTKLKLSLSSEGMLPDIVPYRDTLNDLNELIDSGRFMPVDELFDRYANETWKKLAAQYPEMWYSVTKDGKKWAVPVFDYTYNVEPVLWIREDWMRKLGLSAPQTVDDLERIMDAFVHDDPDGNGIDDTYGIAVTLRDKVNTWIADLSWLFGAYGSVPRQWNLSGGQLAYGSIDPGNKLALAKLRNWVEKRYIAADAVVWDETKAAELFTLGKAGIVAGPHWLADWPLSQLKANVPGAQYKAYPVPAGPDGKRGVRAGYLNNMVNGYELINKDSPHPEAYFVYYNYMLDHFANPQAGSEFENGFAEGYDWKRINGYASRDKSLNLLNPLAYSLNWDGARLPDLMIETLLKLKKGQAETPFEIQTQQYRTREEIEAAAIVADYERAHIRYPDYFVGASTPTMTSKLDLLHQMEVETYTNMIYGRTPIEAFDAFAARWRELGGDQITREVNDWYQSVLKK</sequence>